<feature type="region of interest" description="Disordered" evidence="1">
    <location>
        <begin position="1"/>
        <end position="20"/>
    </location>
</feature>
<evidence type="ECO:0000313" key="4">
    <source>
        <dbReference type="EMBL" id="MBB5134797.1"/>
    </source>
</evidence>
<keyword evidence="2" id="KW-1133">Transmembrane helix</keyword>
<dbReference type="SUPFAM" id="SSF53850">
    <property type="entry name" value="Periplasmic binding protein-like II"/>
    <property type="match status" value="1"/>
</dbReference>
<dbReference type="EMBL" id="JACHGN010000009">
    <property type="protein sequence ID" value="MBB5134797.1"/>
    <property type="molecule type" value="Genomic_DNA"/>
</dbReference>
<dbReference type="RefSeq" id="WP_312925450.1">
    <property type="nucleotide sequence ID" value="NZ_BAABIX010000004.1"/>
</dbReference>
<dbReference type="SUPFAM" id="SSF53300">
    <property type="entry name" value="vWA-like"/>
    <property type="match status" value="1"/>
</dbReference>
<organism evidence="4 5">
    <name type="scientific">Thermocatellispora tengchongensis</name>
    <dbReference type="NCBI Taxonomy" id="1073253"/>
    <lineage>
        <taxon>Bacteria</taxon>
        <taxon>Bacillati</taxon>
        <taxon>Actinomycetota</taxon>
        <taxon>Actinomycetes</taxon>
        <taxon>Streptosporangiales</taxon>
        <taxon>Streptosporangiaceae</taxon>
        <taxon>Thermocatellispora</taxon>
    </lineage>
</organism>
<dbReference type="PROSITE" id="PS50234">
    <property type="entry name" value="VWFA"/>
    <property type="match status" value="1"/>
</dbReference>
<name>A0A840PC92_9ACTN</name>
<protein>
    <recommendedName>
        <fullName evidence="3">VWFA domain-containing protein</fullName>
    </recommendedName>
</protein>
<dbReference type="InterPro" id="IPR036465">
    <property type="entry name" value="vWFA_dom_sf"/>
</dbReference>
<keyword evidence="2" id="KW-0812">Transmembrane</keyword>
<evidence type="ECO:0000259" key="3">
    <source>
        <dbReference type="PROSITE" id="PS50234"/>
    </source>
</evidence>
<evidence type="ECO:0000313" key="5">
    <source>
        <dbReference type="Proteomes" id="UP000578449"/>
    </source>
</evidence>
<comment type="caution">
    <text evidence="4">The sequence shown here is derived from an EMBL/GenBank/DDBJ whole genome shotgun (WGS) entry which is preliminary data.</text>
</comment>
<feature type="transmembrane region" description="Helical" evidence="2">
    <location>
        <begin position="29"/>
        <end position="47"/>
    </location>
</feature>
<accession>A0A840PC92</accession>
<sequence length="596" mass="63713">MRSTRNKQGRHRAALDSGGRRRRARLRGGLAFAALAAALLAIVVVVIDRAGPCSAREPVLVRVAAAVDVAPAVMEAAVAFNGGRAEVDGRCVLVQVTEEPPATVLRTLIGDRAGVLEERPDGWIADSSAWIRLARKQGARDLAEGETVVATSPLVFATRRSLADRFAVGRIEMNWRMVFPATIRGRLRPTEQEPDVVRVPDPSLAGAGIATVAAARDIVGSGPEADKALTAFVRWAQAGSAPDYRSMLAAVDDRAFWSRPVVIVPEQSVWQHNRQGAAADPVVALHPREGTINLDYPYVVSATDPATAAGARAFGEWLRSGSVQETVRRMGFRSADGALPPYGGGPGLPTERPRARPSISPDMIDEALTAWSRLAPPTNILVLADSSRHMAGPIEGEKGATRSSVALRAARLGLQLFPDSTHMGLWEFAEGIREGEPYAERVGLGPIAEPPGETPRSGDLTRRSRLDALTQTMRAHPKLDSSLYDTILAGFREVTGNYDSAMNNTLLVITAGRDDGTGVSRRELVETLREEWSPDQPVQIVVVAFGDGSDRAGLNEIVSVTNGSLHVASEPGEIIDVFLSALARRLCHPTCPKAAG</sequence>
<dbReference type="InterPro" id="IPR002035">
    <property type="entry name" value="VWF_A"/>
</dbReference>
<gene>
    <name evidence="4" type="ORF">HNP84_004531</name>
</gene>
<keyword evidence="2" id="KW-0472">Membrane</keyword>
<feature type="region of interest" description="Disordered" evidence="1">
    <location>
        <begin position="334"/>
        <end position="355"/>
    </location>
</feature>
<evidence type="ECO:0000256" key="2">
    <source>
        <dbReference type="SAM" id="Phobius"/>
    </source>
</evidence>
<feature type="domain" description="VWFA" evidence="3">
    <location>
        <begin position="379"/>
        <end position="582"/>
    </location>
</feature>
<proteinExistence type="predicted"/>
<dbReference type="Gene3D" id="3.40.50.410">
    <property type="entry name" value="von Willebrand factor, type A domain"/>
    <property type="match status" value="1"/>
</dbReference>
<reference evidence="4 5" key="1">
    <citation type="submission" date="2020-08" db="EMBL/GenBank/DDBJ databases">
        <title>Genomic Encyclopedia of Type Strains, Phase IV (KMG-IV): sequencing the most valuable type-strain genomes for metagenomic binning, comparative biology and taxonomic classification.</title>
        <authorList>
            <person name="Goeker M."/>
        </authorList>
    </citation>
    <scope>NUCLEOTIDE SEQUENCE [LARGE SCALE GENOMIC DNA]</scope>
    <source>
        <strain evidence="4 5">DSM 45615</strain>
    </source>
</reference>
<keyword evidence="5" id="KW-1185">Reference proteome</keyword>
<dbReference type="Pfam" id="PF13531">
    <property type="entry name" value="SBP_bac_11"/>
    <property type="match status" value="1"/>
</dbReference>
<dbReference type="Proteomes" id="UP000578449">
    <property type="component" value="Unassembled WGS sequence"/>
</dbReference>
<evidence type="ECO:0000256" key="1">
    <source>
        <dbReference type="SAM" id="MobiDB-lite"/>
    </source>
</evidence>
<feature type="compositionally biased region" description="Basic residues" evidence="1">
    <location>
        <begin position="1"/>
        <end position="12"/>
    </location>
</feature>
<dbReference type="AlphaFoldDB" id="A0A840PC92"/>